<name>X0VUG3_9ZZZZ</name>
<feature type="non-terminal residue" evidence="2">
    <location>
        <position position="259"/>
    </location>
</feature>
<dbReference type="AlphaFoldDB" id="X0VUG3"/>
<comment type="caution">
    <text evidence="2">The sequence shown here is derived from an EMBL/GenBank/DDBJ whole genome shotgun (WGS) entry which is preliminary data.</text>
</comment>
<accession>X0VUG3</accession>
<dbReference type="Gene3D" id="3.40.50.2000">
    <property type="entry name" value="Glycogen Phosphorylase B"/>
    <property type="match status" value="1"/>
</dbReference>
<feature type="non-terminal residue" evidence="2">
    <location>
        <position position="1"/>
    </location>
</feature>
<dbReference type="GO" id="GO:0016757">
    <property type="term" value="F:glycosyltransferase activity"/>
    <property type="evidence" value="ECO:0007669"/>
    <property type="project" value="InterPro"/>
</dbReference>
<evidence type="ECO:0000259" key="1">
    <source>
        <dbReference type="Pfam" id="PF00534"/>
    </source>
</evidence>
<dbReference type="SUPFAM" id="SSF53756">
    <property type="entry name" value="UDP-Glycosyltransferase/glycogen phosphorylase"/>
    <property type="match status" value="1"/>
</dbReference>
<dbReference type="InterPro" id="IPR001296">
    <property type="entry name" value="Glyco_trans_1"/>
</dbReference>
<protein>
    <recommendedName>
        <fullName evidence="1">Glycosyl transferase family 1 domain-containing protein</fullName>
    </recommendedName>
</protein>
<dbReference type="Pfam" id="PF00534">
    <property type="entry name" value="Glycos_transf_1"/>
    <property type="match status" value="1"/>
</dbReference>
<evidence type="ECO:0000313" key="2">
    <source>
        <dbReference type="EMBL" id="GAG16083.1"/>
    </source>
</evidence>
<reference evidence="2" key="1">
    <citation type="journal article" date="2014" name="Front. Microbiol.">
        <title>High frequency of phylogenetically diverse reductive dehalogenase-homologous genes in deep subseafloor sedimentary metagenomes.</title>
        <authorList>
            <person name="Kawai M."/>
            <person name="Futagami T."/>
            <person name="Toyoda A."/>
            <person name="Takaki Y."/>
            <person name="Nishi S."/>
            <person name="Hori S."/>
            <person name="Arai W."/>
            <person name="Tsubouchi T."/>
            <person name="Morono Y."/>
            <person name="Uchiyama I."/>
            <person name="Ito T."/>
            <person name="Fujiyama A."/>
            <person name="Inagaki F."/>
            <person name="Takami H."/>
        </authorList>
    </citation>
    <scope>NUCLEOTIDE SEQUENCE</scope>
    <source>
        <strain evidence="2">Expedition CK06-06</strain>
    </source>
</reference>
<organism evidence="2">
    <name type="scientific">marine sediment metagenome</name>
    <dbReference type="NCBI Taxonomy" id="412755"/>
    <lineage>
        <taxon>unclassified sequences</taxon>
        <taxon>metagenomes</taxon>
        <taxon>ecological metagenomes</taxon>
    </lineage>
</organism>
<sequence>GVPYSLIEATASGIPFISTITGFIPDVCRDNGILLGRVDPKKLAFHLSRLLHDRPLRLRMSQKGSALAKDFDIRNSAPQYARIIKETLRKTRKPEKQRIVVAIYAMAARGGSERRLEYLAEYFTSKKEKYELIVCIEFAYDPEYVAFLRKKGITVNTFEAESAEYIASWKKKGIPVNMFKVQPGQDTREMWRAFLDFFEPHIIFSFSNTRLPYLRFPKKRPFLIEMVSGRCNLIPETKNKFDLVAATYKDMAEHLNKTV</sequence>
<gene>
    <name evidence="2" type="ORF">S01H1_52424</name>
</gene>
<proteinExistence type="predicted"/>
<feature type="domain" description="Glycosyl transferase family 1" evidence="1">
    <location>
        <begin position="2"/>
        <end position="64"/>
    </location>
</feature>
<dbReference type="EMBL" id="BARS01033883">
    <property type="protein sequence ID" value="GAG16083.1"/>
    <property type="molecule type" value="Genomic_DNA"/>
</dbReference>